<protein>
    <submittedName>
        <fullName evidence="2">Uncharacterized protein</fullName>
    </submittedName>
</protein>
<keyword evidence="1" id="KW-0472">Membrane</keyword>
<keyword evidence="3" id="KW-1185">Reference proteome</keyword>
<feature type="transmembrane region" description="Helical" evidence="1">
    <location>
        <begin position="12"/>
        <end position="34"/>
    </location>
</feature>
<organism evidence="2 3">
    <name type="scientific">Falsibacillus albus</name>
    <dbReference type="NCBI Taxonomy" id="2478915"/>
    <lineage>
        <taxon>Bacteria</taxon>
        <taxon>Bacillati</taxon>
        <taxon>Bacillota</taxon>
        <taxon>Bacilli</taxon>
        <taxon>Bacillales</taxon>
        <taxon>Bacillaceae</taxon>
        <taxon>Falsibacillus</taxon>
    </lineage>
</organism>
<dbReference type="EMBL" id="RCVZ01000004">
    <property type="protein sequence ID" value="RLQ96301.1"/>
    <property type="molecule type" value="Genomic_DNA"/>
</dbReference>
<sequence>MVCLYENTTKKLVYVWIYQTTSNAKVCFFLFAKWIPSGDWDAILLFQPVSVESLPIGLILSTMVIMTFQIFQQFFKPFQKVPETNPNNQFQPFLTTAFHMANDDVYQTNDVMNKAFDQLQYFT</sequence>
<proteinExistence type="predicted"/>
<feature type="transmembrane region" description="Helical" evidence="1">
    <location>
        <begin position="54"/>
        <end position="71"/>
    </location>
</feature>
<gene>
    <name evidence="2" type="ORF">D9X91_08435</name>
</gene>
<keyword evidence="1" id="KW-0812">Transmembrane</keyword>
<evidence type="ECO:0000256" key="1">
    <source>
        <dbReference type="SAM" id="Phobius"/>
    </source>
</evidence>
<reference evidence="2 3" key="1">
    <citation type="submission" date="2018-10" db="EMBL/GenBank/DDBJ databases">
        <title>Falsibacillus sp. genome draft.</title>
        <authorList>
            <person name="Shi S."/>
        </authorList>
    </citation>
    <scope>NUCLEOTIDE SEQUENCE [LARGE SCALE GENOMIC DNA]</scope>
    <source>
        <strain evidence="2 3">GY 10110</strain>
    </source>
</reference>
<comment type="caution">
    <text evidence="2">The sequence shown here is derived from an EMBL/GenBank/DDBJ whole genome shotgun (WGS) entry which is preliminary data.</text>
</comment>
<evidence type="ECO:0000313" key="3">
    <source>
        <dbReference type="Proteomes" id="UP000276770"/>
    </source>
</evidence>
<name>A0A3L7K2T8_9BACI</name>
<accession>A0A3L7K2T8</accession>
<dbReference type="Proteomes" id="UP000276770">
    <property type="component" value="Unassembled WGS sequence"/>
</dbReference>
<keyword evidence="1" id="KW-1133">Transmembrane helix</keyword>
<dbReference type="AlphaFoldDB" id="A0A3L7K2T8"/>
<evidence type="ECO:0000313" key="2">
    <source>
        <dbReference type="EMBL" id="RLQ96301.1"/>
    </source>
</evidence>